<gene>
    <name evidence="2" type="ORF">DPMN_173345</name>
</gene>
<dbReference type="EMBL" id="JAIWYP010000009">
    <property type="protein sequence ID" value="KAH3772014.1"/>
    <property type="molecule type" value="Genomic_DNA"/>
</dbReference>
<sequence>MSSTAELDKPESIAPLNEPAVTEQIPLCEFYIWEKTKLYFKSRLRQLDPKFVKFIIQFADNFVVEKCEPQVLKPHIWFFTSSTATAKYPYQFWNLDFGLLTFDLLDTKSIEIPFVDLRSRSTSQCLVDFGANYSMINIANALAELVVNETENGVHMFEEIYFCYFTEMKRAKSGLGYYAGLYLNYPTPFMQYSCCVITYNYVFSEYSEPVCDTLQEKWTVCTIGPYIVGVILLMYIPILVLDLFHCLGTDEIIESFDHDSLCELCSFSNNEPDRKWVYLDGKSHLTLSHLPTKSITRFKSTHSVLFSRLRRFMCMFLTPVILYIKLFMYRNGMGVIIKITVDDLVRRGNPLGFLSILANSTDAREVFVPILGGPIGAVIFFMCIGTVLLVLPRSLKQVIENGMPKERPCSPFFLGLDEILCMAQLEQVTEPGYHRAAAVCRGIFCMMFTKSFWHKLFYMQQKRIND</sequence>
<evidence type="ECO:0000313" key="2">
    <source>
        <dbReference type="EMBL" id="KAH3772014.1"/>
    </source>
</evidence>
<keyword evidence="1" id="KW-0812">Transmembrane</keyword>
<keyword evidence="1" id="KW-0472">Membrane</keyword>
<dbReference type="Proteomes" id="UP000828390">
    <property type="component" value="Unassembled WGS sequence"/>
</dbReference>
<reference evidence="2" key="1">
    <citation type="journal article" date="2019" name="bioRxiv">
        <title>The Genome of the Zebra Mussel, Dreissena polymorpha: A Resource for Invasive Species Research.</title>
        <authorList>
            <person name="McCartney M.A."/>
            <person name="Auch B."/>
            <person name="Kono T."/>
            <person name="Mallez S."/>
            <person name="Zhang Y."/>
            <person name="Obille A."/>
            <person name="Becker A."/>
            <person name="Abrahante J.E."/>
            <person name="Garbe J."/>
            <person name="Badalamenti J.P."/>
            <person name="Herman A."/>
            <person name="Mangelson H."/>
            <person name="Liachko I."/>
            <person name="Sullivan S."/>
            <person name="Sone E.D."/>
            <person name="Koren S."/>
            <person name="Silverstein K.A.T."/>
            <person name="Beckman K.B."/>
            <person name="Gohl D.M."/>
        </authorList>
    </citation>
    <scope>NUCLEOTIDE SEQUENCE</scope>
    <source>
        <strain evidence="2">Duluth1</strain>
        <tissue evidence="2">Whole animal</tissue>
    </source>
</reference>
<comment type="caution">
    <text evidence="2">The sequence shown here is derived from an EMBL/GenBank/DDBJ whole genome shotgun (WGS) entry which is preliminary data.</text>
</comment>
<organism evidence="2 3">
    <name type="scientific">Dreissena polymorpha</name>
    <name type="common">Zebra mussel</name>
    <name type="synonym">Mytilus polymorpha</name>
    <dbReference type="NCBI Taxonomy" id="45954"/>
    <lineage>
        <taxon>Eukaryota</taxon>
        <taxon>Metazoa</taxon>
        <taxon>Spiralia</taxon>
        <taxon>Lophotrochozoa</taxon>
        <taxon>Mollusca</taxon>
        <taxon>Bivalvia</taxon>
        <taxon>Autobranchia</taxon>
        <taxon>Heteroconchia</taxon>
        <taxon>Euheterodonta</taxon>
        <taxon>Imparidentia</taxon>
        <taxon>Neoheterodontei</taxon>
        <taxon>Myida</taxon>
        <taxon>Dreissenoidea</taxon>
        <taxon>Dreissenidae</taxon>
        <taxon>Dreissena</taxon>
    </lineage>
</organism>
<protein>
    <submittedName>
        <fullName evidence="2">Uncharacterized protein</fullName>
    </submittedName>
</protein>
<feature type="transmembrane region" description="Helical" evidence="1">
    <location>
        <begin position="366"/>
        <end position="391"/>
    </location>
</feature>
<feature type="transmembrane region" description="Helical" evidence="1">
    <location>
        <begin position="309"/>
        <end position="328"/>
    </location>
</feature>
<keyword evidence="3" id="KW-1185">Reference proteome</keyword>
<feature type="transmembrane region" description="Helical" evidence="1">
    <location>
        <begin position="223"/>
        <end position="244"/>
    </location>
</feature>
<reference evidence="2" key="2">
    <citation type="submission" date="2020-11" db="EMBL/GenBank/DDBJ databases">
        <authorList>
            <person name="McCartney M.A."/>
            <person name="Auch B."/>
            <person name="Kono T."/>
            <person name="Mallez S."/>
            <person name="Becker A."/>
            <person name="Gohl D.M."/>
            <person name="Silverstein K.A.T."/>
            <person name="Koren S."/>
            <person name="Bechman K.B."/>
            <person name="Herman A."/>
            <person name="Abrahante J.E."/>
            <person name="Garbe J."/>
        </authorList>
    </citation>
    <scope>NUCLEOTIDE SEQUENCE</scope>
    <source>
        <strain evidence="2">Duluth1</strain>
        <tissue evidence="2">Whole animal</tissue>
    </source>
</reference>
<dbReference type="OrthoDB" id="6087899at2759"/>
<keyword evidence="1" id="KW-1133">Transmembrane helix</keyword>
<name>A0A9D4E1E6_DREPO</name>
<proteinExistence type="predicted"/>
<evidence type="ECO:0000256" key="1">
    <source>
        <dbReference type="SAM" id="Phobius"/>
    </source>
</evidence>
<evidence type="ECO:0000313" key="3">
    <source>
        <dbReference type="Proteomes" id="UP000828390"/>
    </source>
</evidence>
<dbReference type="AlphaFoldDB" id="A0A9D4E1E6"/>
<accession>A0A9D4E1E6</accession>